<dbReference type="InterPro" id="IPR025794">
    <property type="entry name" value="H3-K9-MeTrfase_plant"/>
</dbReference>
<dbReference type="GO" id="GO:0005634">
    <property type="term" value="C:nucleus"/>
    <property type="evidence" value="ECO:0007669"/>
    <property type="project" value="UniProtKB-SubCell"/>
</dbReference>
<dbReference type="EMBL" id="RWGY01000026">
    <property type="protein sequence ID" value="TVU21292.1"/>
    <property type="molecule type" value="Genomic_DNA"/>
</dbReference>
<proteinExistence type="predicted"/>
<keyword evidence="5" id="KW-0949">S-adenosyl-L-methionine</keyword>
<evidence type="ECO:0000259" key="11">
    <source>
        <dbReference type="PROSITE" id="PS50868"/>
    </source>
</evidence>
<evidence type="ECO:0000313" key="13">
    <source>
        <dbReference type="EMBL" id="TVU21292.1"/>
    </source>
</evidence>
<evidence type="ECO:0000256" key="2">
    <source>
        <dbReference type="ARBA" id="ARBA00022454"/>
    </source>
</evidence>
<evidence type="ECO:0000259" key="10">
    <source>
        <dbReference type="PROSITE" id="PS50867"/>
    </source>
</evidence>
<feature type="domain" description="Pre-SET" evidence="10">
    <location>
        <begin position="582"/>
        <end position="643"/>
    </location>
</feature>
<dbReference type="InterPro" id="IPR003616">
    <property type="entry name" value="Post-SET_dom"/>
</dbReference>
<dbReference type="SMART" id="SM00317">
    <property type="entry name" value="SET"/>
    <property type="match status" value="1"/>
</dbReference>
<dbReference type="SUPFAM" id="SSF88697">
    <property type="entry name" value="PUA domain-like"/>
    <property type="match status" value="1"/>
</dbReference>
<dbReference type="PROSITE" id="PS50280">
    <property type="entry name" value="SET"/>
    <property type="match status" value="1"/>
</dbReference>
<dbReference type="PROSITE" id="PS51575">
    <property type="entry name" value="SAM_MT43_SUVAR39_2"/>
    <property type="match status" value="1"/>
</dbReference>
<evidence type="ECO:0008006" key="15">
    <source>
        <dbReference type="Google" id="ProtNLM"/>
    </source>
</evidence>
<dbReference type="PANTHER" id="PTHR45660:SF46">
    <property type="entry name" value="HISTONE-LYSINE N-METHYLTRANSFERASE, H3 LYSINE-9 SPECIFIC SUVH6"/>
    <property type="match status" value="1"/>
</dbReference>
<dbReference type="GO" id="GO:0003690">
    <property type="term" value="F:double-stranded DNA binding"/>
    <property type="evidence" value="ECO:0007669"/>
    <property type="project" value="TreeGrafter"/>
</dbReference>
<comment type="caution">
    <text evidence="13">The sequence shown here is derived from an EMBL/GenBank/DDBJ whole genome shotgun (WGS) entry which is preliminary data.</text>
</comment>
<dbReference type="InterPro" id="IPR007728">
    <property type="entry name" value="Pre-SET_dom"/>
</dbReference>
<evidence type="ECO:0000313" key="14">
    <source>
        <dbReference type="Proteomes" id="UP000324897"/>
    </source>
</evidence>
<dbReference type="Gene3D" id="2.170.270.10">
    <property type="entry name" value="SET domain"/>
    <property type="match status" value="1"/>
</dbReference>
<dbReference type="Proteomes" id="UP000324897">
    <property type="component" value="Unassembled WGS sequence"/>
</dbReference>
<dbReference type="PROSITE" id="PS50868">
    <property type="entry name" value="POST_SET"/>
    <property type="match status" value="1"/>
</dbReference>
<name>A0A5J9UC81_9POAL</name>
<dbReference type="InterPro" id="IPR036987">
    <property type="entry name" value="SRA-YDG_sf"/>
</dbReference>
<dbReference type="OrthoDB" id="5792673at2759"/>
<evidence type="ECO:0000256" key="7">
    <source>
        <dbReference type="ARBA" id="ARBA00023242"/>
    </source>
</evidence>
<dbReference type="Pfam" id="PF02182">
    <property type="entry name" value="SAD_SRA"/>
    <property type="match status" value="1"/>
</dbReference>
<keyword evidence="14" id="KW-1185">Reference proteome</keyword>
<evidence type="ECO:0000259" key="12">
    <source>
        <dbReference type="PROSITE" id="PS51015"/>
    </source>
</evidence>
<evidence type="ECO:0000256" key="8">
    <source>
        <dbReference type="PROSITE-ProRule" id="PRU00358"/>
    </source>
</evidence>
<dbReference type="InterPro" id="IPR003105">
    <property type="entry name" value="SRA_YDG"/>
</dbReference>
<feature type="domain" description="Post-SET" evidence="11">
    <location>
        <begin position="802"/>
        <end position="818"/>
    </location>
</feature>
<sequence>MVGPGKKLPSLAVYAPTNPMVEGLKQAGIDNKEKDADGSICLGGHENKPYEGASVSHAVQNGNLPRLRSDEVEVDTSITISNVIQSDIEYQRQNNMEETVTSTTTSLVCNDNFLLGREIAGEEDNLNNEELQLFADVSASLSNINEGKMMVQMVAPVVAKVDYCGIVDACNFARNDGMGASLLEDNKVMPMSFGLSESRKFVASVEESNGINLFPRHFIVQPLMAPKKCHGRKECRSSHNIAQYLAPITLLKGKRTTRRKKLRGCWASCDLFKDYMTTKSKSSYLDENGESTEQLLYEENQAICAIAPSTILSGSMTSKNLHGVDARSHVLKLLQLFKEVNNVVKALKEHPIYTKLGPFIGNVPGVEIGDEFHYRAEMSIVGLHRPFVSGIGTYKLNGVPIAVCIVASGGYPNEVSSSDELIYTGSGGNFDGKKKKDEDQKLKRGNLALKNCMETKTPVRVIHGFKGLNSGEYSQTKGKNISMFTYDGLYTVVDFWPERPKGSMIFKYKLQRMPGQSKLILRAIKATRQSKQPKGLCVPDISQGRERIPIRVVNTIDDTRPTLSKYITELIYPSSYKMEPPKGCDCLNGCCSESNDCVCAVKNGGNLPFNHNGEIIWVKPLVYECGPSCRCPPTCQNRVSQHGIKIALEIFKTGEKGWGVRPLSSITSGSFICEYVGDILQDEEANNKENDMYLFDIGCNYGDTNLWSGLKSVDAGLHSSLSSSKTNKGFTIDGTKWSNVGRFINHSCSPNLYAQNVLWDHDDTSMPHVMLFAAKDIPSLQELTYDYNYTIGKVCDENGVEKVKHCYCGSSNCKGRLY</sequence>
<keyword evidence="7 8" id="KW-0539">Nucleus</keyword>
<evidence type="ECO:0000256" key="6">
    <source>
        <dbReference type="ARBA" id="ARBA00022853"/>
    </source>
</evidence>
<feature type="domain" description="YDG" evidence="12">
    <location>
        <begin position="361"/>
        <end position="512"/>
    </location>
</feature>
<dbReference type="Pfam" id="PF05033">
    <property type="entry name" value="Pre-SET"/>
    <property type="match status" value="1"/>
</dbReference>
<dbReference type="PROSITE" id="PS51015">
    <property type="entry name" value="YDG"/>
    <property type="match status" value="1"/>
</dbReference>
<evidence type="ECO:0000259" key="9">
    <source>
        <dbReference type="PROSITE" id="PS50280"/>
    </source>
</evidence>
<dbReference type="PANTHER" id="PTHR45660">
    <property type="entry name" value="HISTONE-LYSINE N-METHYLTRANSFERASE SETMAR"/>
    <property type="match status" value="1"/>
</dbReference>
<feature type="non-terminal residue" evidence="13">
    <location>
        <position position="1"/>
    </location>
</feature>
<dbReference type="GO" id="GO:0042054">
    <property type="term" value="F:histone methyltransferase activity"/>
    <property type="evidence" value="ECO:0007669"/>
    <property type="project" value="InterPro"/>
</dbReference>
<dbReference type="PROSITE" id="PS50867">
    <property type="entry name" value="PRE_SET"/>
    <property type="match status" value="1"/>
</dbReference>
<dbReference type="SUPFAM" id="SSF82199">
    <property type="entry name" value="SET domain"/>
    <property type="match status" value="1"/>
</dbReference>
<dbReference type="InterPro" id="IPR001214">
    <property type="entry name" value="SET_dom"/>
</dbReference>
<organism evidence="13 14">
    <name type="scientific">Eragrostis curvula</name>
    <name type="common">weeping love grass</name>
    <dbReference type="NCBI Taxonomy" id="38414"/>
    <lineage>
        <taxon>Eukaryota</taxon>
        <taxon>Viridiplantae</taxon>
        <taxon>Streptophyta</taxon>
        <taxon>Embryophyta</taxon>
        <taxon>Tracheophyta</taxon>
        <taxon>Spermatophyta</taxon>
        <taxon>Magnoliopsida</taxon>
        <taxon>Liliopsida</taxon>
        <taxon>Poales</taxon>
        <taxon>Poaceae</taxon>
        <taxon>PACMAD clade</taxon>
        <taxon>Chloridoideae</taxon>
        <taxon>Eragrostideae</taxon>
        <taxon>Eragrostidinae</taxon>
        <taxon>Eragrostis</taxon>
    </lineage>
</organism>
<dbReference type="GO" id="GO:0005694">
    <property type="term" value="C:chromosome"/>
    <property type="evidence" value="ECO:0007669"/>
    <property type="project" value="UniProtKB-SubCell"/>
</dbReference>
<keyword evidence="3" id="KW-0489">Methyltransferase</keyword>
<dbReference type="SMART" id="SM00468">
    <property type="entry name" value="PreSET"/>
    <property type="match status" value="1"/>
</dbReference>
<dbReference type="GO" id="GO:0008270">
    <property type="term" value="F:zinc ion binding"/>
    <property type="evidence" value="ECO:0007669"/>
    <property type="project" value="InterPro"/>
</dbReference>
<evidence type="ECO:0000256" key="1">
    <source>
        <dbReference type="ARBA" id="ARBA00004286"/>
    </source>
</evidence>
<dbReference type="InterPro" id="IPR046341">
    <property type="entry name" value="SET_dom_sf"/>
</dbReference>
<protein>
    <recommendedName>
        <fullName evidence="15">Histone-lysine N-methyltransferase</fullName>
    </recommendedName>
</protein>
<dbReference type="SMART" id="SM00466">
    <property type="entry name" value="SRA"/>
    <property type="match status" value="1"/>
</dbReference>
<dbReference type="Pfam" id="PF00856">
    <property type="entry name" value="SET"/>
    <property type="match status" value="1"/>
</dbReference>
<evidence type="ECO:0000256" key="4">
    <source>
        <dbReference type="ARBA" id="ARBA00022679"/>
    </source>
</evidence>
<evidence type="ECO:0000256" key="3">
    <source>
        <dbReference type="ARBA" id="ARBA00022603"/>
    </source>
</evidence>
<dbReference type="Gramene" id="TVU21292">
    <property type="protein sequence ID" value="TVU21292"/>
    <property type="gene ID" value="EJB05_30919"/>
</dbReference>
<keyword evidence="6" id="KW-0156">Chromatin regulator</keyword>
<feature type="domain" description="SET" evidence="9">
    <location>
        <begin position="646"/>
        <end position="788"/>
    </location>
</feature>
<gene>
    <name evidence="13" type="ORF">EJB05_30919</name>
</gene>
<dbReference type="AlphaFoldDB" id="A0A5J9UC81"/>
<dbReference type="GO" id="GO:0032259">
    <property type="term" value="P:methylation"/>
    <property type="evidence" value="ECO:0007669"/>
    <property type="project" value="UniProtKB-KW"/>
</dbReference>
<dbReference type="InterPro" id="IPR051357">
    <property type="entry name" value="H3K9_HMTase_SUVAR3-9"/>
</dbReference>
<comment type="subcellular location">
    <subcellularLocation>
        <location evidence="1">Chromosome</location>
    </subcellularLocation>
    <subcellularLocation>
        <location evidence="8">Nucleus</location>
    </subcellularLocation>
</comment>
<dbReference type="InterPro" id="IPR015947">
    <property type="entry name" value="PUA-like_sf"/>
</dbReference>
<keyword evidence="2" id="KW-0158">Chromosome</keyword>
<keyword evidence="4" id="KW-0808">Transferase</keyword>
<dbReference type="Gene3D" id="2.30.280.10">
    <property type="entry name" value="SRA-YDG"/>
    <property type="match status" value="1"/>
</dbReference>
<evidence type="ECO:0000256" key="5">
    <source>
        <dbReference type="ARBA" id="ARBA00022691"/>
    </source>
</evidence>
<reference evidence="13 14" key="1">
    <citation type="journal article" date="2019" name="Sci. Rep.">
        <title>A high-quality genome of Eragrostis curvula grass provides insights into Poaceae evolution and supports new strategies to enhance forage quality.</title>
        <authorList>
            <person name="Carballo J."/>
            <person name="Santos B.A.C.M."/>
            <person name="Zappacosta D."/>
            <person name="Garbus I."/>
            <person name="Selva J.P."/>
            <person name="Gallo C.A."/>
            <person name="Diaz A."/>
            <person name="Albertini E."/>
            <person name="Caccamo M."/>
            <person name="Echenique V."/>
        </authorList>
    </citation>
    <scope>NUCLEOTIDE SEQUENCE [LARGE SCALE GENOMIC DNA]</scope>
    <source>
        <strain evidence="14">cv. Victoria</strain>
        <tissue evidence="13">Leaf</tissue>
    </source>
</reference>
<accession>A0A5J9UC81</accession>